<keyword evidence="3" id="KW-1185">Reference proteome</keyword>
<dbReference type="Gene3D" id="3.10.450.50">
    <property type="match status" value="1"/>
</dbReference>
<comment type="caution">
    <text evidence="2">The sequence shown here is derived from an EMBL/GenBank/DDBJ whole genome shotgun (WGS) entry which is preliminary data.</text>
</comment>
<dbReference type="AlphaFoldDB" id="A0A2S5DFY3"/>
<dbReference type="OrthoDB" id="1633822at2"/>
<dbReference type="EMBL" id="PQWB01000042">
    <property type="protein sequence ID" value="POZ61907.1"/>
    <property type="molecule type" value="Genomic_DNA"/>
</dbReference>
<dbReference type="Pfam" id="PF14534">
    <property type="entry name" value="DUF4440"/>
    <property type="match status" value="1"/>
</dbReference>
<feature type="domain" description="DUF4440" evidence="1">
    <location>
        <begin position="7"/>
        <end position="114"/>
    </location>
</feature>
<dbReference type="Proteomes" id="UP000237082">
    <property type="component" value="Unassembled WGS sequence"/>
</dbReference>
<protein>
    <submittedName>
        <fullName evidence="2">DUF4440 domain-containing protein</fullName>
    </submittedName>
</protein>
<reference evidence="3" key="1">
    <citation type="submission" date="2018-02" db="EMBL/GenBank/DDBJ databases">
        <authorList>
            <person name="O'Hara-Hanley K."/>
            <person name="Soby S."/>
        </authorList>
    </citation>
    <scope>NUCLEOTIDE SEQUENCE [LARGE SCALE GENOMIC DNA]</scope>
    <source>
        <strain evidence="3">MWU14-2602</strain>
    </source>
</reference>
<dbReference type="InterPro" id="IPR027843">
    <property type="entry name" value="DUF4440"/>
</dbReference>
<proteinExistence type="predicted"/>
<organism evidence="2 3">
    <name type="scientific">Chromobacterium alticapitis</name>
    <dbReference type="NCBI Taxonomy" id="2073169"/>
    <lineage>
        <taxon>Bacteria</taxon>
        <taxon>Pseudomonadati</taxon>
        <taxon>Pseudomonadota</taxon>
        <taxon>Betaproteobacteria</taxon>
        <taxon>Neisseriales</taxon>
        <taxon>Chromobacteriaceae</taxon>
        <taxon>Chromobacterium</taxon>
    </lineage>
</organism>
<dbReference type="RefSeq" id="WP_103902736.1">
    <property type="nucleotide sequence ID" value="NZ_PQWB01000042.1"/>
</dbReference>
<dbReference type="NCBIfam" id="TIGR02246">
    <property type="entry name" value="SgcJ/EcaC family oxidoreductase"/>
    <property type="match status" value="1"/>
</dbReference>
<sequence length="130" mass="14113">MQDHPVAQLIAAADAAINAEDFDRLMDFYADDAVLVIRPGLNACGKEQIRQAFVAIAAHFNHSLQVSQDAVHILHSGASALALAKTRLNAGQMDEITREATYVFAQDADGAWRCTIDNSYGHRLLEPPPA</sequence>
<evidence type="ECO:0000313" key="2">
    <source>
        <dbReference type="EMBL" id="POZ61907.1"/>
    </source>
</evidence>
<accession>A0A2S5DFY3</accession>
<dbReference type="SUPFAM" id="SSF54427">
    <property type="entry name" value="NTF2-like"/>
    <property type="match status" value="1"/>
</dbReference>
<dbReference type="InterPro" id="IPR011944">
    <property type="entry name" value="Steroid_delta5-4_isomerase"/>
</dbReference>
<evidence type="ECO:0000259" key="1">
    <source>
        <dbReference type="Pfam" id="PF14534"/>
    </source>
</evidence>
<dbReference type="InterPro" id="IPR032710">
    <property type="entry name" value="NTF2-like_dom_sf"/>
</dbReference>
<evidence type="ECO:0000313" key="3">
    <source>
        <dbReference type="Proteomes" id="UP000237082"/>
    </source>
</evidence>
<name>A0A2S5DFY3_9NEIS</name>
<gene>
    <name evidence="2" type="ORF">C2I19_10970</name>
</gene>